<organism evidence="3 4">
    <name type="scientific">Metarhizium rileyi (strain RCEF 4871)</name>
    <name type="common">Nomuraea rileyi</name>
    <dbReference type="NCBI Taxonomy" id="1649241"/>
    <lineage>
        <taxon>Eukaryota</taxon>
        <taxon>Fungi</taxon>
        <taxon>Dikarya</taxon>
        <taxon>Ascomycota</taxon>
        <taxon>Pezizomycotina</taxon>
        <taxon>Sordariomycetes</taxon>
        <taxon>Hypocreomycetidae</taxon>
        <taxon>Hypocreales</taxon>
        <taxon>Clavicipitaceae</taxon>
        <taxon>Metarhizium</taxon>
    </lineage>
</organism>
<dbReference type="GO" id="GO:0035861">
    <property type="term" value="C:site of double-strand break"/>
    <property type="evidence" value="ECO:0007669"/>
    <property type="project" value="TreeGrafter"/>
</dbReference>
<dbReference type="PANTHER" id="PTHR28535:SF1">
    <property type="entry name" value="PROTEIN ZGRF1"/>
    <property type="match status" value="1"/>
</dbReference>
<feature type="region of interest" description="Disordered" evidence="1">
    <location>
        <begin position="125"/>
        <end position="201"/>
    </location>
</feature>
<feature type="compositionally biased region" description="Polar residues" evidence="1">
    <location>
        <begin position="430"/>
        <end position="449"/>
    </location>
</feature>
<dbReference type="AlphaFoldDB" id="A0A166X4N9"/>
<evidence type="ECO:0000256" key="1">
    <source>
        <dbReference type="SAM" id="MobiDB-lite"/>
    </source>
</evidence>
<dbReference type="EMBL" id="AZHC01000042">
    <property type="protein sequence ID" value="OAA35428.1"/>
    <property type="molecule type" value="Genomic_DNA"/>
</dbReference>
<dbReference type="Proteomes" id="UP000243498">
    <property type="component" value="Unassembled WGS sequence"/>
</dbReference>
<feature type="compositionally biased region" description="Basic and acidic residues" evidence="1">
    <location>
        <begin position="721"/>
        <end position="740"/>
    </location>
</feature>
<feature type="domain" description="5'-3' DNA helicase ZGRF1-like N-terminal" evidence="2">
    <location>
        <begin position="28"/>
        <end position="109"/>
    </location>
</feature>
<dbReference type="GO" id="GO:0006302">
    <property type="term" value="P:double-strand break repair"/>
    <property type="evidence" value="ECO:0007669"/>
    <property type="project" value="TreeGrafter"/>
</dbReference>
<dbReference type="InterPro" id="IPR052800">
    <property type="entry name" value="DNA_Repair_Helicase_ZGRF1"/>
</dbReference>
<feature type="compositionally biased region" description="Polar residues" evidence="1">
    <location>
        <begin position="528"/>
        <end position="538"/>
    </location>
</feature>
<feature type="compositionally biased region" description="Basic and acidic residues" evidence="1">
    <location>
        <begin position="692"/>
        <end position="701"/>
    </location>
</feature>
<keyword evidence="4" id="KW-1185">Reference proteome</keyword>
<dbReference type="Pfam" id="PF10382">
    <property type="entry name" value="ZGRF1-like_N"/>
    <property type="match status" value="1"/>
</dbReference>
<feature type="region of interest" description="Disordered" evidence="1">
    <location>
        <begin position="414"/>
        <end position="464"/>
    </location>
</feature>
<dbReference type="InterPro" id="IPR018838">
    <property type="entry name" value="ZGRF1-like_N"/>
</dbReference>
<name>A0A166X4N9_METRR</name>
<feature type="compositionally biased region" description="Polar residues" evidence="1">
    <location>
        <begin position="487"/>
        <end position="499"/>
    </location>
</feature>
<dbReference type="GO" id="GO:0005634">
    <property type="term" value="C:nucleus"/>
    <property type="evidence" value="ECO:0007669"/>
    <property type="project" value="TreeGrafter"/>
</dbReference>
<feature type="region of interest" description="Disordered" evidence="1">
    <location>
        <begin position="805"/>
        <end position="831"/>
    </location>
</feature>
<feature type="compositionally biased region" description="Basic and acidic residues" evidence="1">
    <location>
        <begin position="814"/>
        <end position="826"/>
    </location>
</feature>
<accession>A0A166X4N9</accession>
<evidence type="ECO:0000313" key="4">
    <source>
        <dbReference type="Proteomes" id="UP000243498"/>
    </source>
</evidence>
<feature type="compositionally biased region" description="Polar residues" evidence="1">
    <location>
        <begin position="640"/>
        <end position="662"/>
    </location>
</feature>
<feature type="region of interest" description="Disordered" evidence="1">
    <location>
        <begin position="894"/>
        <end position="961"/>
    </location>
</feature>
<evidence type="ECO:0000313" key="3">
    <source>
        <dbReference type="EMBL" id="OAA35428.1"/>
    </source>
</evidence>
<reference evidence="3 4" key="1">
    <citation type="journal article" date="2016" name="Genome Biol. Evol.">
        <title>Divergent and convergent evolution of fungal pathogenicity.</title>
        <authorList>
            <person name="Shang Y."/>
            <person name="Xiao G."/>
            <person name="Zheng P."/>
            <person name="Cen K."/>
            <person name="Zhan S."/>
            <person name="Wang C."/>
        </authorList>
    </citation>
    <scope>NUCLEOTIDE SEQUENCE [LARGE SCALE GENOMIC DNA]</scope>
    <source>
        <strain evidence="3 4">RCEF 4871</strain>
    </source>
</reference>
<feature type="region of interest" description="Disordered" evidence="1">
    <location>
        <begin position="1"/>
        <end position="25"/>
    </location>
</feature>
<dbReference type="STRING" id="1081105.A0A166X4N9"/>
<feature type="compositionally biased region" description="Polar residues" evidence="1">
    <location>
        <begin position="546"/>
        <end position="561"/>
    </location>
</feature>
<comment type="caution">
    <text evidence="3">The sequence shown here is derived from an EMBL/GenBank/DDBJ whole genome shotgun (WGS) entry which is preliminary data.</text>
</comment>
<proteinExistence type="predicted"/>
<dbReference type="PANTHER" id="PTHR28535">
    <property type="entry name" value="ZINC FINGER GRF-TYPE CONTAINING 1"/>
    <property type="match status" value="1"/>
</dbReference>
<dbReference type="OrthoDB" id="6513042at2759"/>
<gene>
    <name evidence="3" type="ORF">NOR_08007</name>
</gene>
<evidence type="ECO:0000259" key="2">
    <source>
        <dbReference type="Pfam" id="PF10382"/>
    </source>
</evidence>
<feature type="compositionally biased region" description="Basic and acidic residues" evidence="1">
    <location>
        <begin position="171"/>
        <end position="180"/>
    </location>
</feature>
<sequence>MSHAVRRITEPSAAPNSPGEPPPTTATVVDYSCLFTHDLRRKQKRWQDGKLKYHTFNKRVMVYDDRGNFIGDAHWPGAGDLQEDEELELDRGAAIVQVGEYTGSREQDLTEVLDKRAREVEKRRAMAAAKTPTPSRARAQQRPHFQLNHRPLSSIVPSPGPIGRSVIPDRSPFEARKAEGGADGPSSKKRRVSPSPPSKAGFAQNLFGARLNLGGSGGRVLKLRALRERTNFQGEPAEGAKGQSVEGDEDVVIVDERRSKVLVKKSKQPCKSTMRETTSVVEVMTSELAPTTVKEGATFNTAKNMKTTGLVSLEIDDRPRSNKMQISRPTNVQLLPMETCTADDRRPTWDTDRISRCNGNGASVKAASTTAQDVVLVEEQPHAVKRQEVLASDVDHSNLRSKAEPRVVEPCLARPAGRQNCSPHKPMEDTTVTVEPQATNTISRNNTPDSHVEGIDIETSPGTTILKKTVHRELDQGQSVADEIETSRSPQSVSSTTRPGQRAELRIKPGRRRGLLMVSERRQESHRQPTSAKLTSYAHNAEPSDSENAAPSKSLGFQNSGHDGLFDQDFEDLGKEQTVEALPKPSPQGDKFTSLELDLKHRSDVSTSKLSWRDSSKQTETTSEPNGSHQPRKQQHKYLNRSTIAECSSEPESSDNSPARQRSQVRRKPATRYNLGFSADEEEICHSPSKNIRRESIRDASDSPPAGYSTAENAEQPPARQSERTHNNCSHVTEKPEPKGPRIMRMARKSVKCKEIFGFIPPTGEEELIPAPFVIADGRIGTVGRPPAAPTRLPGITLTMKSGPVVSAHSISDTSERKSRETDGKPPMEAAPKEAITGLSAKGDSKKSPVPPDPVSKSIAITKLTVEEAESVTAVTKEKISVEQGSVSRKLKISNPATRGRKAARKEDAAGRAPQPIVPFEVTHPVRPPRLPEPDQADLALPGFTSAKGGAWSRHAEEMLE</sequence>
<feature type="compositionally biased region" description="Polar residues" evidence="1">
    <location>
        <begin position="618"/>
        <end position="629"/>
    </location>
</feature>
<feature type="compositionally biased region" description="Basic residues" evidence="1">
    <location>
        <begin position="630"/>
        <end position="639"/>
    </location>
</feature>
<feature type="region of interest" description="Disordered" evidence="1">
    <location>
        <begin position="478"/>
        <end position="740"/>
    </location>
</feature>
<protein>
    <recommendedName>
        <fullName evidence="2">5'-3' DNA helicase ZGRF1-like N-terminal domain-containing protein</fullName>
    </recommendedName>
</protein>